<dbReference type="SUPFAM" id="SSF53850">
    <property type="entry name" value="Periplasmic binding protein-like II"/>
    <property type="match status" value="1"/>
</dbReference>
<keyword evidence="2" id="KW-1185">Reference proteome</keyword>
<organism evidence="1 2">
    <name type="scientific">Niveispirillum cyanobacteriorum</name>
    <dbReference type="NCBI Taxonomy" id="1612173"/>
    <lineage>
        <taxon>Bacteria</taxon>
        <taxon>Pseudomonadati</taxon>
        <taxon>Pseudomonadota</taxon>
        <taxon>Alphaproteobacteria</taxon>
        <taxon>Rhodospirillales</taxon>
        <taxon>Azospirillaceae</taxon>
        <taxon>Niveispirillum</taxon>
    </lineage>
</organism>
<gene>
    <name evidence="1" type="ORF">C0V82_02845</name>
</gene>
<name>A0A2K9N876_9PROT</name>
<accession>A0A2K9N876</accession>
<reference evidence="1 2" key="1">
    <citation type="submission" date="2017-12" db="EMBL/GenBank/DDBJ databases">
        <title>Genomes of bacteria within cyanobacterial aggregates.</title>
        <authorList>
            <person name="Cai H."/>
        </authorList>
    </citation>
    <scope>NUCLEOTIDE SEQUENCE [LARGE SCALE GENOMIC DNA]</scope>
    <source>
        <strain evidence="1 2">TH16</strain>
    </source>
</reference>
<proteinExistence type="predicted"/>
<evidence type="ECO:0000313" key="1">
    <source>
        <dbReference type="EMBL" id="AUN29297.1"/>
    </source>
</evidence>
<dbReference type="RefSeq" id="WP_102111036.1">
    <property type="nucleotide sequence ID" value="NZ_BMGN01000004.1"/>
</dbReference>
<protein>
    <submittedName>
        <fullName evidence="1">Uncharacterized protein</fullName>
    </submittedName>
</protein>
<dbReference type="EMBL" id="CP025611">
    <property type="protein sequence ID" value="AUN29297.1"/>
    <property type="molecule type" value="Genomic_DNA"/>
</dbReference>
<dbReference type="Proteomes" id="UP000234752">
    <property type="component" value="Chromosome eg_1"/>
</dbReference>
<evidence type="ECO:0000313" key="2">
    <source>
        <dbReference type="Proteomes" id="UP000234752"/>
    </source>
</evidence>
<sequence length="270" mass="30188">MASPRRHPFLLLPFLALSLALAGVWTPAKALDEEIGPEGAPRITLMVPLTPLLVDDHQQLLPLVRRWLAHVANRSEMRMRMQPGSFDRRLAEITRYPDSCILGMARLPEREKLTNWLSVIRRDRVIFIARSGDPFQGGMADLLREADNRIAAPSGLYRPILEKQGVRYAPVDDQRALARMVALGRIRFGIVLAGTLESPDIRSLGLRTVAEMEPLEYWFTCSRELPASMTLRLAQVLRGTEAEALRRVALGDAQQPSQAAPFNNDGPPTQ</sequence>
<dbReference type="AlphaFoldDB" id="A0A2K9N876"/>
<dbReference type="OrthoDB" id="7353012at2"/>
<dbReference type="KEGG" id="ncb:C0V82_02845"/>